<keyword evidence="5" id="KW-0378">Hydrolase</keyword>
<keyword evidence="2" id="KW-0489">Methyltransferase</keyword>
<keyword evidence="3" id="KW-0808">Transferase</keyword>
<keyword evidence="5" id="KW-0255">Endonuclease</keyword>
<comment type="caution">
    <text evidence="5">The sequence shown here is derived from an EMBL/GenBank/DDBJ whole genome shotgun (WGS) entry which is preliminary data.</text>
</comment>
<dbReference type="GO" id="GO:0032259">
    <property type="term" value="P:methylation"/>
    <property type="evidence" value="ECO:0007669"/>
    <property type="project" value="UniProtKB-KW"/>
</dbReference>
<dbReference type="Proteomes" id="UP000460257">
    <property type="component" value="Unassembled WGS sequence"/>
</dbReference>
<evidence type="ECO:0000256" key="1">
    <source>
        <dbReference type="ARBA" id="ARBA00011900"/>
    </source>
</evidence>
<evidence type="ECO:0000313" key="5">
    <source>
        <dbReference type="EMBL" id="MQN00727.1"/>
    </source>
</evidence>
<dbReference type="EMBL" id="VOGC01000002">
    <property type="protein sequence ID" value="MQN00727.1"/>
    <property type="molecule type" value="Genomic_DNA"/>
</dbReference>
<protein>
    <recommendedName>
        <fullName evidence="1">site-specific DNA-methyltransferase (adenine-specific)</fullName>
        <ecNumber evidence="1">2.1.1.72</ecNumber>
    </recommendedName>
</protein>
<accession>A0A6N7IZF6</accession>
<evidence type="ECO:0000313" key="6">
    <source>
        <dbReference type="Proteomes" id="UP000460257"/>
    </source>
</evidence>
<evidence type="ECO:0000256" key="3">
    <source>
        <dbReference type="ARBA" id="ARBA00022679"/>
    </source>
</evidence>
<dbReference type="PANTHER" id="PTHR33841:SF1">
    <property type="entry name" value="DNA METHYLTRANSFERASE A"/>
    <property type="match status" value="1"/>
</dbReference>
<organism evidence="5 6">
    <name type="scientific">Candidatus Weimeria bifida</name>
    <dbReference type="NCBI Taxonomy" id="2599074"/>
    <lineage>
        <taxon>Bacteria</taxon>
        <taxon>Bacillati</taxon>
        <taxon>Bacillota</taxon>
        <taxon>Clostridia</taxon>
        <taxon>Lachnospirales</taxon>
        <taxon>Lachnospiraceae</taxon>
        <taxon>Candidatus Weimeria</taxon>
    </lineage>
</organism>
<keyword evidence="5" id="KW-0540">Nuclease</keyword>
<gene>
    <name evidence="5" type="ORF">FRC54_01865</name>
</gene>
<dbReference type="GO" id="GO:0004519">
    <property type="term" value="F:endonuclease activity"/>
    <property type="evidence" value="ECO:0007669"/>
    <property type="project" value="UniProtKB-KW"/>
</dbReference>
<name>A0A6N7IZF6_9FIRM</name>
<dbReference type="AlphaFoldDB" id="A0A6N7IZF6"/>
<dbReference type="EC" id="2.1.1.72" evidence="1"/>
<sequence length="239" mass="27343">MTDKGTASIINNSSIKLGDVADVVTGFYTGDNKRFIRALNDSVKGGKSYEKIKSSLIFECDSLNGIPNVDEGYIPYVKSASKTRYFRTSDEWFVRWDSETIKFYNSNGKSRFQNSSFYFKTGVAIPMVKSSTIKAFMIDKRVFDQSIVGIFPKDETKLLYILALMNSDVINELIHIINPTANNSANYIKQIPYIEPSPEMISEISKKVKLIKKYIIDNEYDKCDEIHDEINTMIHQIYQ</sequence>
<keyword evidence="6" id="KW-1185">Reference proteome</keyword>
<dbReference type="GO" id="GO:0009007">
    <property type="term" value="F:site-specific DNA-methyltransferase (adenine-specific) activity"/>
    <property type="evidence" value="ECO:0007669"/>
    <property type="project" value="UniProtKB-EC"/>
</dbReference>
<reference evidence="5" key="1">
    <citation type="journal article" date="2020" name="Appl. Environ. Microbiol.">
        <title>Medium-Chain Fatty Acid Synthesis by 'Candidatus Weimeria bifida' gen. nov., sp. nov., and 'Candidatus Pseudoramibacter fermentans' sp. nov.</title>
        <authorList>
            <person name="Scarborough M.J."/>
            <person name="Myers K.S."/>
            <person name="Donohue T.J."/>
            <person name="Noguera D.R."/>
        </authorList>
    </citation>
    <scope>NUCLEOTIDE SEQUENCE</scope>
    <source>
        <strain evidence="5">LCO1.1</strain>
    </source>
</reference>
<evidence type="ECO:0000256" key="4">
    <source>
        <dbReference type="ARBA" id="ARBA00047942"/>
    </source>
</evidence>
<evidence type="ECO:0000256" key="2">
    <source>
        <dbReference type="ARBA" id="ARBA00022603"/>
    </source>
</evidence>
<dbReference type="InterPro" id="IPR050953">
    <property type="entry name" value="N4_N6_ade-DNA_methylase"/>
</dbReference>
<proteinExistence type="predicted"/>
<dbReference type="PANTHER" id="PTHR33841">
    <property type="entry name" value="DNA METHYLTRANSFERASE YEEA-RELATED"/>
    <property type="match status" value="1"/>
</dbReference>
<comment type="catalytic activity">
    <reaction evidence="4">
        <text>a 2'-deoxyadenosine in DNA + S-adenosyl-L-methionine = an N(6)-methyl-2'-deoxyadenosine in DNA + S-adenosyl-L-homocysteine + H(+)</text>
        <dbReference type="Rhea" id="RHEA:15197"/>
        <dbReference type="Rhea" id="RHEA-COMP:12418"/>
        <dbReference type="Rhea" id="RHEA-COMP:12419"/>
        <dbReference type="ChEBI" id="CHEBI:15378"/>
        <dbReference type="ChEBI" id="CHEBI:57856"/>
        <dbReference type="ChEBI" id="CHEBI:59789"/>
        <dbReference type="ChEBI" id="CHEBI:90615"/>
        <dbReference type="ChEBI" id="CHEBI:90616"/>
        <dbReference type="EC" id="2.1.1.72"/>
    </reaction>
</comment>